<comment type="caution">
    <text evidence="2">The sequence shown here is derived from an EMBL/GenBank/DDBJ whole genome shotgun (WGS) entry which is preliminary data.</text>
</comment>
<evidence type="ECO:0000313" key="2">
    <source>
        <dbReference type="EMBL" id="MBU2722804.1"/>
    </source>
</evidence>
<reference evidence="2" key="1">
    <citation type="journal article" date="2021" name="ISME J.">
        <title>Genomic evolution of the class Acidithiobacillia: deep-branching Proteobacteria living in extreme acidic conditions.</title>
        <authorList>
            <person name="Moya-Beltran A."/>
            <person name="Beard S."/>
            <person name="Rojas-Villalobos C."/>
            <person name="Issotta F."/>
            <person name="Gallardo Y."/>
            <person name="Ulloa R."/>
            <person name="Giaveno A."/>
            <person name="Degli Esposti M."/>
            <person name="Johnson D.B."/>
            <person name="Quatrini R."/>
        </authorList>
    </citation>
    <scope>NUCLEOTIDE SEQUENCE</scope>
    <source>
        <strain evidence="2">DSM 583</strain>
    </source>
</reference>
<evidence type="ECO:0000313" key="3">
    <source>
        <dbReference type="Proteomes" id="UP000887300"/>
    </source>
</evidence>
<feature type="region of interest" description="Disordered" evidence="1">
    <location>
        <begin position="149"/>
        <end position="172"/>
    </location>
</feature>
<evidence type="ECO:0000256" key="1">
    <source>
        <dbReference type="SAM" id="MobiDB-lite"/>
    </source>
</evidence>
<feature type="compositionally biased region" description="Basic and acidic residues" evidence="1">
    <location>
        <begin position="162"/>
        <end position="172"/>
    </location>
</feature>
<dbReference type="RefSeq" id="WP_215886162.1">
    <property type="nucleotide sequence ID" value="NZ_CP134225.1"/>
</dbReference>
<proteinExistence type="predicted"/>
<accession>A0A8X8G740</accession>
<dbReference type="Proteomes" id="UP000887300">
    <property type="component" value="Unassembled WGS sequence"/>
</dbReference>
<name>A0A8X8G740_ACIFI</name>
<protein>
    <submittedName>
        <fullName evidence="2">Uncharacterized protein</fullName>
    </submittedName>
</protein>
<sequence length="172" mass="19374">MRKISPEDRLLRECIRASHSTNRIRFLLAIWPDTWTWLRAYCVHFHGLPTLSSSATADYSQEVLCAVHTIGHLSNSLTNGKLRAAVHARLSETIDTCAKTVWVNADDEAWDWVHHRYELFASESSTRIEAHPRELPDFDGAQQVGRLIFGDGGTPSNGRGTPQKERCDGFVS</sequence>
<dbReference type="AlphaFoldDB" id="A0A8X8G740"/>
<dbReference type="EMBL" id="JABBHS010000191">
    <property type="protein sequence ID" value="MBU2722804.1"/>
    <property type="molecule type" value="Genomic_DNA"/>
</dbReference>
<organism evidence="2 3">
    <name type="scientific">Acidithiobacillus ferridurans</name>
    <dbReference type="NCBI Taxonomy" id="1232575"/>
    <lineage>
        <taxon>Bacteria</taxon>
        <taxon>Pseudomonadati</taxon>
        <taxon>Pseudomonadota</taxon>
        <taxon>Acidithiobacillia</taxon>
        <taxon>Acidithiobacillales</taxon>
        <taxon>Acidithiobacillaceae</taxon>
        <taxon>Acidithiobacillus</taxon>
    </lineage>
</organism>
<gene>
    <name evidence="2" type="ORF">HF568_06200</name>
</gene>